<gene>
    <name evidence="1" type="ORF">NECHADRAFT_85598</name>
</gene>
<dbReference type="Pfam" id="PF12224">
    <property type="entry name" value="Amidoligase_2"/>
    <property type="match status" value="1"/>
</dbReference>
<dbReference type="PANTHER" id="PTHR36847:SF1">
    <property type="entry name" value="AMIDOLIGASE ENZYME"/>
    <property type="match status" value="1"/>
</dbReference>
<evidence type="ECO:0000313" key="2">
    <source>
        <dbReference type="Proteomes" id="UP000005206"/>
    </source>
</evidence>
<dbReference type="KEGG" id="nhe:NECHADRAFT_85598"/>
<dbReference type="GeneID" id="9677936"/>
<dbReference type="RefSeq" id="XP_003039798.1">
    <property type="nucleotide sequence ID" value="XM_003039752.1"/>
</dbReference>
<dbReference type="PANTHER" id="PTHR36847">
    <property type="entry name" value="AMIDOLIGASE ENZYME"/>
    <property type="match status" value="1"/>
</dbReference>
<name>C7ZP52_FUSV7</name>
<dbReference type="InParanoid" id="C7ZP52"/>
<accession>C7ZP52</accession>
<dbReference type="OMA" id="REREHRC"/>
<dbReference type="eggNOG" id="ENOG502SUNA">
    <property type="taxonomic scope" value="Eukaryota"/>
</dbReference>
<dbReference type="VEuPathDB" id="FungiDB:NECHADRAFT_85598"/>
<reference evidence="1 2" key="1">
    <citation type="journal article" date="2009" name="PLoS Genet.">
        <title>The genome of Nectria haematococca: contribution of supernumerary chromosomes to gene expansion.</title>
        <authorList>
            <person name="Coleman J.J."/>
            <person name="Rounsley S.D."/>
            <person name="Rodriguez-Carres M."/>
            <person name="Kuo A."/>
            <person name="Wasmann C.C."/>
            <person name="Grimwood J."/>
            <person name="Schmutz J."/>
            <person name="Taga M."/>
            <person name="White G.J."/>
            <person name="Zhou S."/>
            <person name="Schwartz D.C."/>
            <person name="Freitag M."/>
            <person name="Ma L.J."/>
            <person name="Danchin E.G."/>
            <person name="Henrissat B."/>
            <person name="Coutinho P.M."/>
            <person name="Nelson D.R."/>
            <person name="Straney D."/>
            <person name="Napoli C.A."/>
            <person name="Barker B.M."/>
            <person name="Gribskov M."/>
            <person name="Rep M."/>
            <person name="Kroken S."/>
            <person name="Molnar I."/>
            <person name="Rensing C."/>
            <person name="Kennell J.C."/>
            <person name="Zamora J."/>
            <person name="Farman M.L."/>
            <person name="Selker E.U."/>
            <person name="Salamov A."/>
            <person name="Shapiro H."/>
            <person name="Pangilinan J."/>
            <person name="Lindquist E."/>
            <person name="Lamers C."/>
            <person name="Grigoriev I.V."/>
            <person name="Geiser D.M."/>
            <person name="Covert S.F."/>
            <person name="Temporini E."/>
            <person name="Vanetten H.D."/>
        </authorList>
    </citation>
    <scope>NUCLEOTIDE SEQUENCE [LARGE SCALE GENOMIC DNA]</scope>
    <source>
        <strain evidence="2">ATCC MYA-4622 / CBS 123669 / FGSC 9596 / NRRL 45880 / 77-13-4</strain>
    </source>
</reference>
<evidence type="ECO:0008006" key="3">
    <source>
        <dbReference type="Google" id="ProtNLM"/>
    </source>
</evidence>
<dbReference type="STRING" id="660122.C7ZP52"/>
<proteinExistence type="predicted"/>
<organism evidence="1 2">
    <name type="scientific">Fusarium vanettenii (strain ATCC MYA-4622 / CBS 123669 / FGSC 9596 / NRRL 45880 / 77-13-4)</name>
    <name type="common">Fusarium solani subsp. pisi</name>
    <dbReference type="NCBI Taxonomy" id="660122"/>
    <lineage>
        <taxon>Eukaryota</taxon>
        <taxon>Fungi</taxon>
        <taxon>Dikarya</taxon>
        <taxon>Ascomycota</taxon>
        <taxon>Pezizomycotina</taxon>
        <taxon>Sordariomycetes</taxon>
        <taxon>Hypocreomycetidae</taxon>
        <taxon>Hypocreales</taxon>
        <taxon>Nectriaceae</taxon>
        <taxon>Fusarium</taxon>
        <taxon>Fusarium solani species complex</taxon>
        <taxon>Fusarium vanettenii</taxon>
    </lineage>
</organism>
<dbReference type="OrthoDB" id="5291055at2759"/>
<dbReference type="HOGENOM" id="CLU_071104_0_0_1"/>
<keyword evidence="2" id="KW-1185">Reference proteome</keyword>
<dbReference type="AlphaFoldDB" id="C7ZP52"/>
<dbReference type="EMBL" id="GG698970">
    <property type="protein sequence ID" value="EEU34085.1"/>
    <property type="molecule type" value="Genomic_DNA"/>
</dbReference>
<dbReference type="Proteomes" id="UP000005206">
    <property type="component" value="Chromosome 10"/>
</dbReference>
<sequence length="333" mass="39735">MEDLFRSELRHDDWGDVHDVWSCTITNPEDYSFGVEIELVAIPKTVYDSNSNDFLNADVVYWRRRLADRMNSKKYLHAVTSRRPRDYDRWYIMNDASLRFQPRNYQVALEAVSPVMMQFQELKKQIDLFWEATTELFDIETNTSCGTHVHVAPRDHGYTLEELRRLAYAVATEEKFVLQILPQERIDNHYCRPCSFRSEELRLDLQEGEEDDIEHPSCYVAERLRGIRNESELIDYMQSNNRYVLWNLKNTQSQSGTVEFRGGRHMRGPVRTKRWIAFTVAFVNKAIECSGMYDRTVESDMDEWWQNIRSRAEEMRMHEFLPGSWQRMRDIVR</sequence>
<evidence type="ECO:0000313" key="1">
    <source>
        <dbReference type="EMBL" id="EEU34085.1"/>
    </source>
</evidence>
<dbReference type="InterPro" id="IPR022025">
    <property type="entry name" value="Amidoligase_2"/>
</dbReference>
<protein>
    <recommendedName>
        <fullName evidence="3">Amidoligase enzyme</fullName>
    </recommendedName>
</protein>